<dbReference type="PRINTS" id="PR00385">
    <property type="entry name" value="P450"/>
</dbReference>
<organism evidence="13 14">
    <name type="scientific">Geotrypetes seraphini</name>
    <name type="common">Gaboon caecilian</name>
    <name type="synonym">Caecilia seraphini</name>
    <dbReference type="NCBI Taxonomy" id="260995"/>
    <lineage>
        <taxon>Eukaryota</taxon>
        <taxon>Metazoa</taxon>
        <taxon>Chordata</taxon>
        <taxon>Craniata</taxon>
        <taxon>Vertebrata</taxon>
        <taxon>Euteleostomi</taxon>
        <taxon>Amphibia</taxon>
        <taxon>Gymnophiona</taxon>
        <taxon>Geotrypetes</taxon>
    </lineage>
</organism>
<dbReference type="GO" id="GO:0005737">
    <property type="term" value="C:cytoplasm"/>
    <property type="evidence" value="ECO:0007669"/>
    <property type="project" value="TreeGrafter"/>
</dbReference>
<dbReference type="FunCoup" id="A0A6P8QDB2">
    <property type="interactions" value="506"/>
</dbReference>
<feature type="transmembrane region" description="Helical" evidence="12">
    <location>
        <begin position="15"/>
        <end position="34"/>
    </location>
</feature>
<dbReference type="InterPro" id="IPR002401">
    <property type="entry name" value="Cyt_P450_E_grp-I"/>
</dbReference>
<gene>
    <name evidence="14" type="primary">LOC117353429</name>
</gene>
<dbReference type="GO" id="GO:0016712">
    <property type="term" value="F:oxidoreductase activity, acting on paired donors, with incorporation or reduction of molecular oxygen, reduced flavin or flavoprotein as one donor, and incorporation of one atom of oxygen"/>
    <property type="evidence" value="ECO:0007669"/>
    <property type="project" value="InterPro"/>
</dbReference>
<dbReference type="KEGG" id="gsh:117353429"/>
<dbReference type="PRINTS" id="PR01686">
    <property type="entry name" value="EP450ICYP2D"/>
</dbReference>
<dbReference type="InterPro" id="IPR017972">
    <property type="entry name" value="Cyt_P450_CS"/>
</dbReference>
<evidence type="ECO:0000256" key="6">
    <source>
        <dbReference type="ARBA" id="ARBA00023002"/>
    </source>
</evidence>
<reference evidence="14" key="1">
    <citation type="submission" date="2025-08" db="UniProtKB">
        <authorList>
            <consortium name="RefSeq"/>
        </authorList>
    </citation>
    <scope>IDENTIFICATION</scope>
</reference>
<dbReference type="RefSeq" id="XP_033785238.1">
    <property type="nucleotide sequence ID" value="XM_033929347.1"/>
</dbReference>
<keyword evidence="12" id="KW-1133">Transmembrane helix</keyword>
<keyword evidence="13" id="KW-1185">Reference proteome</keyword>
<keyword evidence="4 10" id="KW-0349">Heme</keyword>
<dbReference type="PRINTS" id="PR00463">
    <property type="entry name" value="EP450I"/>
</dbReference>
<dbReference type="InterPro" id="IPR050182">
    <property type="entry name" value="Cytochrome_P450_fam2"/>
</dbReference>
<evidence type="ECO:0000313" key="13">
    <source>
        <dbReference type="Proteomes" id="UP000515159"/>
    </source>
</evidence>
<evidence type="ECO:0000256" key="2">
    <source>
        <dbReference type="ARBA" id="ARBA00004370"/>
    </source>
</evidence>
<dbReference type="PANTHER" id="PTHR24300:SF1">
    <property type="entry name" value="CYTOCHROME P450 2D6-RELATED"/>
    <property type="match status" value="1"/>
</dbReference>
<keyword evidence="5 10" id="KW-0479">Metal-binding</keyword>
<evidence type="ECO:0000256" key="11">
    <source>
        <dbReference type="RuleBase" id="RU000461"/>
    </source>
</evidence>
<dbReference type="GO" id="GO:0019369">
    <property type="term" value="P:arachidonate metabolic process"/>
    <property type="evidence" value="ECO:0007669"/>
    <property type="project" value="TreeGrafter"/>
</dbReference>
<keyword evidence="8 11" id="KW-0503">Monooxygenase</keyword>
<dbReference type="Proteomes" id="UP000515159">
    <property type="component" value="Chromosome 2"/>
</dbReference>
<evidence type="ECO:0000256" key="7">
    <source>
        <dbReference type="ARBA" id="ARBA00023004"/>
    </source>
</evidence>
<dbReference type="OrthoDB" id="3934656at2759"/>
<evidence type="ECO:0000256" key="9">
    <source>
        <dbReference type="ARBA" id="ARBA00023136"/>
    </source>
</evidence>
<dbReference type="GO" id="GO:0020037">
    <property type="term" value="F:heme binding"/>
    <property type="evidence" value="ECO:0007669"/>
    <property type="project" value="InterPro"/>
</dbReference>
<sequence length="507" mass="58563">MELLSVPQLLLSSCYNNVTFLGIFLTVFVLLLDFMKRRKTWNRYPPGPLSIPFLGNMLQVDFRQPHISFSQLSKKYGNVFSLQFCWKNTVVLNGFKVLKEALVVKSEDFADRPPFPLFKHLGVNKNCEGVVLARYGRGWREQRRFSVSTMRNFGLGKKSLEERIIEEAGFLCSVFESKGGQPFDVHGDISSAVSNVICSLVFGNRFEYDDKRFLRLLHLFDESMKELSGFLVQLLNAIPSLICIPGIIKGLFDCHDEIVKNLKEIVAEHKASWDPAYQRDFIDAYLEEIEKTKGDPETSFTELNLIFTTLDLFGAGTETSSTTLRWALLFMILHPDIQSKVHEEIDRVIGRDRRPVLDDQAHLHFTNAVIHEFQRYGNIVPITLPRMTYRDTEIQGFFIPKGTSVLYNLYSVLKDETLWEKPHQFYPEHFLSPEGKFVKRDAFIPFSAGRRMCLGEPLARLELFLFFTTLMQHFTFHVPENQPRPREDACFTQTLSPLPYQICAKPR</sequence>
<keyword evidence="6 11" id="KW-0560">Oxidoreductase</keyword>
<dbReference type="InterPro" id="IPR036396">
    <property type="entry name" value="Cyt_P450_sf"/>
</dbReference>
<evidence type="ECO:0000256" key="10">
    <source>
        <dbReference type="PIRSR" id="PIRSR602401-1"/>
    </source>
</evidence>
<dbReference type="FunFam" id="1.10.630.10:FF:000004">
    <property type="entry name" value="cytochrome P450 2D15 isoform X1"/>
    <property type="match status" value="1"/>
</dbReference>
<dbReference type="InterPro" id="IPR001128">
    <property type="entry name" value="Cyt_P450"/>
</dbReference>
<dbReference type="AlphaFoldDB" id="A0A6P8QDB2"/>
<evidence type="ECO:0000256" key="12">
    <source>
        <dbReference type="SAM" id="Phobius"/>
    </source>
</evidence>
<dbReference type="Pfam" id="PF00067">
    <property type="entry name" value="p450"/>
    <property type="match status" value="1"/>
</dbReference>
<dbReference type="InParanoid" id="A0A6P8QDB2"/>
<feature type="binding site" description="axial binding residue" evidence="10">
    <location>
        <position position="453"/>
    </location>
    <ligand>
        <name>heme</name>
        <dbReference type="ChEBI" id="CHEBI:30413"/>
    </ligand>
    <ligandPart>
        <name>Fe</name>
        <dbReference type="ChEBI" id="CHEBI:18248"/>
    </ligandPart>
</feature>
<evidence type="ECO:0000256" key="3">
    <source>
        <dbReference type="ARBA" id="ARBA00010617"/>
    </source>
</evidence>
<dbReference type="PANTHER" id="PTHR24300">
    <property type="entry name" value="CYTOCHROME P450 508A4-RELATED"/>
    <property type="match status" value="1"/>
</dbReference>
<dbReference type="Gene3D" id="1.10.630.10">
    <property type="entry name" value="Cytochrome P450"/>
    <property type="match status" value="1"/>
</dbReference>
<comment type="cofactor">
    <cofactor evidence="1 10">
        <name>heme</name>
        <dbReference type="ChEBI" id="CHEBI:30413"/>
    </cofactor>
</comment>
<dbReference type="GO" id="GO:0005506">
    <property type="term" value="F:iron ion binding"/>
    <property type="evidence" value="ECO:0007669"/>
    <property type="project" value="InterPro"/>
</dbReference>
<evidence type="ECO:0000256" key="1">
    <source>
        <dbReference type="ARBA" id="ARBA00001971"/>
    </source>
</evidence>
<name>A0A6P8QDB2_GEOSA</name>
<evidence type="ECO:0000256" key="4">
    <source>
        <dbReference type="ARBA" id="ARBA00022617"/>
    </source>
</evidence>
<dbReference type="GO" id="GO:0016020">
    <property type="term" value="C:membrane"/>
    <property type="evidence" value="ECO:0007669"/>
    <property type="project" value="UniProtKB-SubCell"/>
</dbReference>
<keyword evidence="7 10" id="KW-0408">Iron</keyword>
<dbReference type="GeneID" id="117353429"/>
<keyword evidence="12" id="KW-0812">Transmembrane</keyword>
<dbReference type="PROSITE" id="PS00086">
    <property type="entry name" value="CYTOCHROME_P450"/>
    <property type="match status" value="1"/>
</dbReference>
<dbReference type="InterPro" id="IPR008069">
    <property type="entry name" value="Cyt_P450_E_grp-I_CYP2D-like"/>
</dbReference>
<dbReference type="SUPFAM" id="SSF48264">
    <property type="entry name" value="Cytochrome P450"/>
    <property type="match status" value="1"/>
</dbReference>
<comment type="subcellular location">
    <subcellularLocation>
        <location evidence="2">Membrane</location>
    </subcellularLocation>
</comment>
<proteinExistence type="inferred from homology"/>
<dbReference type="GO" id="GO:0006805">
    <property type="term" value="P:xenobiotic metabolic process"/>
    <property type="evidence" value="ECO:0007669"/>
    <property type="project" value="TreeGrafter"/>
</dbReference>
<accession>A0A6P8QDB2</accession>
<evidence type="ECO:0000313" key="14">
    <source>
        <dbReference type="RefSeq" id="XP_033785238.1"/>
    </source>
</evidence>
<keyword evidence="9 12" id="KW-0472">Membrane</keyword>
<evidence type="ECO:0000256" key="5">
    <source>
        <dbReference type="ARBA" id="ARBA00022723"/>
    </source>
</evidence>
<comment type="similarity">
    <text evidence="3 11">Belongs to the cytochrome P450 family.</text>
</comment>
<protein>
    <submittedName>
        <fullName evidence="14">Cytochrome P450 2D15-like isoform X1</fullName>
    </submittedName>
</protein>
<evidence type="ECO:0000256" key="8">
    <source>
        <dbReference type="ARBA" id="ARBA00023033"/>
    </source>
</evidence>